<gene>
    <name evidence="1" type="ORF">PL9214650106</name>
</gene>
<evidence type="ECO:0000313" key="2">
    <source>
        <dbReference type="Proteomes" id="UP000184315"/>
    </source>
</evidence>
<dbReference type="OrthoDB" id="487454at2"/>
<organism evidence="1 2">
    <name type="scientific">Planktothrix tepida PCC 9214</name>
    <dbReference type="NCBI Taxonomy" id="671072"/>
    <lineage>
        <taxon>Bacteria</taxon>
        <taxon>Bacillati</taxon>
        <taxon>Cyanobacteriota</taxon>
        <taxon>Cyanophyceae</taxon>
        <taxon>Oscillatoriophycideae</taxon>
        <taxon>Oscillatoriales</taxon>
        <taxon>Microcoleaceae</taxon>
        <taxon>Planktothrix</taxon>
    </lineage>
</organism>
<accession>A0A1J1LQ67</accession>
<name>A0A1J1LQ67_9CYAN</name>
<dbReference type="Proteomes" id="UP000184315">
    <property type="component" value="Unassembled WGS sequence"/>
</dbReference>
<dbReference type="AlphaFoldDB" id="A0A1J1LQ67"/>
<proteinExistence type="predicted"/>
<protein>
    <submittedName>
        <fullName evidence="1">Uncharacterized protein</fullName>
    </submittedName>
</protein>
<sequence>MIISDLNYLEDATQDVVGGTFSYTPTFGFNNSYQISGTSLTGSGILVGGLYGVASGVTGNSASIGGDNQAFGSSTNTQTTFSQVVTPFSSQQSISVIALAAP</sequence>
<evidence type="ECO:0000313" key="1">
    <source>
        <dbReference type="EMBL" id="CUR34667.1"/>
    </source>
</evidence>
<dbReference type="RefSeq" id="WP_072721365.1">
    <property type="nucleotide sequence ID" value="NZ_LN889813.1"/>
</dbReference>
<dbReference type="EMBL" id="CZDF01000172">
    <property type="protein sequence ID" value="CUR34667.1"/>
    <property type="molecule type" value="Genomic_DNA"/>
</dbReference>
<reference evidence="2" key="1">
    <citation type="submission" date="2015-10" db="EMBL/GenBank/DDBJ databases">
        <authorList>
            <person name="Regsiter A."/>
            <person name="william w."/>
        </authorList>
    </citation>
    <scope>NUCLEOTIDE SEQUENCE [LARGE SCALE GENOMIC DNA]</scope>
</reference>
<keyword evidence="2" id="KW-1185">Reference proteome</keyword>